<dbReference type="InterPro" id="IPR036322">
    <property type="entry name" value="WD40_repeat_dom_sf"/>
</dbReference>
<dbReference type="Pfam" id="PF00400">
    <property type="entry name" value="WD40"/>
    <property type="match status" value="1"/>
</dbReference>
<dbReference type="InterPro" id="IPR015943">
    <property type="entry name" value="WD40/YVTN_repeat-like_dom_sf"/>
</dbReference>
<dbReference type="SMART" id="SM00320">
    <property type="entry name" value="WD40"/>
    <property type="match status" value="3"/>
</dbReference>
<feature type="repeat" description="WD" evidence="3">
    <location>
        <begin position="1"/>
        <end position="41"/>
    </location>
</feature>
<keyword evidence="2" id="KW-0677">Repeat</keyword>
<dbReference type="InterPro" id="IPR027145">
    <property type="entry name" value="PWP2"/>
</dbReference>
<feature type="repeat" description="WD" evidence="3">
    <location>
        <begin position="42"/>
        <end position="83"/>
    </location>
</feature>
<organism evidence="5 6">
    <name type="scientific">Saccoglossus kowalevskii</name>
    <name type="common">Acorn worm</name>
    <dbReference type="NCBI Taxonomy" id="10224"/>
    <lineage>
        <taxon>Eukaryota</taxon>
        <taxon>Metazoa</taxon>
        <taxon>Hemichordata</taxon>
        <taxon>Enteropneusta</taxon>
        <taxon>Harrimaniidae</taxon>
        <taxon>Saccoglossus</taxon>
    </lineage>
</organism>
<keyword evidence="5" id="KW-1185">Reference proteome</keyword>
<gene>
    <name evidence="6" type="primary">LOC102803285</name>
</gene>
<dbReference type="SUPFAM" id="SSF50978">
    <property type="entry name" value="WD40 repeat-like"/>
    <property type="match status" value="1"/>
</dbReference>
<dbReference type="PANTHER" id="PTHR19858">
    <property type="entry name" value="WD40 REPEAT PROTEIN"/>
    <property type="match status" value="1"/>
</dbReference>
<dbReference type="PROSITE" id="PS50082">
    <property type="entry name" value="WD_REPEATS_2"/>
    <property type="match status" value="2"/>
</dbReference>
<dbReference type="InterPro" id="IPR001680">
    <property type="entry name" value="WD40_rpt"/>
</dbReference>
<dbReference type="InterPro" id="IPR056527">
    <property type="entry name" value="WD40_RFWD3"/>
</dbReference>
<proteinExistence type="predicted"/>
<dbReference type="Pfam" id="PF23419">
    <property type="entry name" value="WD40_RFWD3"/>
    <property type="match status" value="1"/>
</dbReference>
<evidence type="ECO:0000313" key="6">
    <source>
        <dbReference type="RefSeq" id="XP_006813350.1"/>
    </source>
</evidence>
<dbReference type="Proteomes" id="UP000694865">
    <property type="component" value="Unplaced"/>
</dbReference>
<dbReference type="PROSITE" id="PS00678">
    <property type="entry name" value="WD_REPEATS_1"/>
    <property type="match status" value="1"/>
</dbReference>
<evidence type="ECO:0000313" key="5">
    <source>
        <dbReference type="Proteomes" id="UP000694865"/>
    </source>
</evidence>
<dbReference type="PROSITE" id="PS50294">
    <property type="entry name" value="WD_REPEATS_REGION"/>
    <property type="match status" value="1"/>
</dbReference>
<evidence type="ECO:0000256" key="1">
    <source>
        <dbReference type="ARBA" id="ARBA00022574"/>
    </source>
</evidence>
<dbReference type="Gene3D" id="2.130.10.10">
    <property type="entry name" value="YVTN repeat-like/Quinoprotein amine dehydrogenase"/>
    <property type="match status" value="1"/>
</dbReference>
<evidence type="ECO:0000256" key="3">
    <source>
        <dbReference type="PROSITE-ProRule" id="PRU00221"/>
    </source>
</evidence>
<evidence type="ECO:0000259" key="4">
    <source>
        <dbReference type="Pfam" id="PF23419"/>
    </source>
</evidence>
<evidence type="ECO:0000256" key="2">
    <source>
        <dbReference type="ARBA" id="ARBA00022737"/>
    </source>
</evidence>
<keyword evidence="1 3" id="KW-0853">WD repeat</keyword>
<dbReference type="InterPro" id="IPR019775">
    <property type="entry name" value="WD40_repeat_CS"/>
</dbReference>
<accession>A0ABM0M009</accession>
<feature type="domain" description="E3 ubiquitin-protein ligase RFWD3-like WD40" evidence="4">
    <location>
        <begin position="45"/>
        <end position="120"/>
    </location>
</feature>
<reference evidence="6" key="1">
    <citation type="submission" date="2025-08" db="UniProtKB">
        <authorList>
            <consortium name="RefSeq"/>
        </authorList>
    </citation>
    <scope>IDENTIFICATION</scope>
    <source>
        <tissue evidence="6">Testes</tissue>
    </source>
</reference>
<dbReference type="RefSeq" id="XP_006813350.1">
    <property type="nucleotide sequence ID" value="XM_006813287.1"/>
</dbReference>
<dbReference type="PANTHER" id="PTHR19858:SF0">
    <property type="entry name" value="PERIODIC TRYPTOPHAN PROTEIN 2 HOMOLOG"/>
    <property type="match status" value="1"/>
</dbReference>
<protein>
    <submittedName>
        <fullName evidence="6">POC1 centriolar protein homolog A-like</fullName>
    </submittedName>
</protein>
<sequence>MEQPAWITCASFSHDQKHIVTCSDDLLVRIWNSETNTIIGTMSGHISEIRIVCFSPDDKYIASAALDQTIRIWDVEQQKQIHVFHTASGVWALAWNPIDTTLLTAGDAVGYVYFLKIRDIK</sequence>
<dbReference type="GeneID" id="102803285"/>
<name>A0ABM0M009_SACKO</name>